<dbReference type="InterPro" id="IPR030378">
    <property type="entry name" value="G_CP_dom"/>
</dbReference>
<dbReference type="PANTHER" id="PTHR45709:SF2">
    <property type="entry name" value="LARGE SUBUNIT GTPASE 1 HOMOLOG"/>
    <property type="match status" value="1"/>
</dbReference>
<evidence type="ECO:0000256" key="1">
    <source>
        <dbReference type="ARBA" id="ARBA00004496"/>
    </source>
</evidence>
<organism evidence="8">
    <name type="scientific">Eutreptiella gymnastica</name>
    <dbReference type="NCBI Taxonomy" id="73025"/>
    <lineage>
        <taxon>Eukaryota</taxon>
        <taxon>Discoba</taxon>
        <taxon>Euglenozoa</taxon>
        <taxon>Euglenida</taxon>
        <taxon>Spirocuta</taxon>
        <taxon>Euglenophyceae</taxon>
        <taxon>Eutreptiales</taxon>
        <taxon>Eutreptiaceae</taxon>
        <taxon>Eutreptiella</taxon>
    </lineage>
</organism>
<dbReference type="SUPFAM" id="SSF52540">
    <property type="entry name" value="P-loop containing nucleoside triphosphate hydrolases"/>
    <property type="match status" value="1"/>
</dbReference>
<evidence type="ECO:0000259" key="7">
    <source>
        <dbReference type="PROSITE" id="PS51721"/>
    </source>
</evidence>
<dbReference type="Pfam" id="PF01926">
    <property type="entry name" value="MMR_HSR1"/>
    <property type="match status" value="1"/>
</dbReference>
<proteinExistence type="predicted"/>
<dbReference type="GO" id="GO:0005525">
    <property type="term" value="F:GTP binding"/>
    <property type="evidence" value="ECO:0007669"/>
    <property type="project" value="UniProtKB-KW"/>
</dbReference>
<evidence type="ECO:0000256" key="5">
    <source>
        <dbReference type="ARBA" id="ARBA00023134"/>
    </source>
</evidence>
<dbReference type="CDD" id="cd01857">
    <property type="entry name" value="HSR1_MMR1"/>
    <property type="match status" value="1"/>
</dbReference>
<keyword evidence="5" id="KW-0342">GTP-binding</keyword>
<keyword evidence="4" id="KW-0378">Hydrolase</keyword>
<comment type="subcellular location">
    <subcellularLocation>
        <location evidence="1">Cytoplasm</location>
    </subcellularLocation>
</comment>
<gene>
    <name evidence="8" type="ORF">EGYM00163_LOCUS24977</name>
</gene>
<evidence type="ECO:0000256" key="2">
    <source>
        <dbReference type="ARBA" id="ARBA00022490"/>
    </source>
</evidence>
<reference evidence="8" key="1">
    <citation type="submission" date="2021-01" db="EMBL/GenBank/DDBJ databases">
        <authorList>
            <person name="Corre E."/>
            <person name="Pelletier E."/>
            <person name="Niang G."/>
            <person name="Scheremetjew M."/>
            <person name="Finn R."/>
            <person name="Kale V."/>
            <person name="Holt S."/>
            <person name="Cochrane G."/>
            <person name="Meng A."/>
            <person name="Brown T."/>
            <person name="Cohen L."/>
        </authorList>
    </citation>
    <scope>NUCLEOTIDE SEQUENCE</scope>
    <source>
        <strain evidence="8">CCMP1594</strain>
    </source>
</reference>
<keyword evidence="3" id="KW-0547">Nucleotide-binding</keyword>
<dbReference type="Gene3D" id="3.40.50.300">
    <property type="entry name" value="P-loop containing nucleotide triphosphate hydrolases"/>
    <property type="match status" value="1"/>
</dbReference>
<dbReference type="AlphaFoldDB" id="A0A7S4D285"/>
<dbReference type="PANTHER" id="PTHR45709">
    <property type="entry name" value="LARGE SUBUNIT GTPASE 1 HOMOLOG-RELATED"/>
    <property type="match status" value="1"/>
</dbReference>
<protein>
    <recommendedName>
        <fullName evidence="7">CP-type G domain-containing protein</fullName>
    </recommendedName>
</protein>
<name>A0A7S4D285_9EUGL</name>
<sequence>MPNRASKKFKDGRLCLSLKNSKKEARKKKASDLHTEEEYKAPTEGYAHGLIDTRSKTLDEKHAYNDDMFWNEQLAVRINKMQEEHEKSKKVILIDKKTKPQINSPDQVAEYYELSKKLPIPQRPKWNHHMSPKELQDNEKEDFLDWRRGMAQIEEDEGVVMTPFEKNLEVWRQLWRVIERSDVVFIILDSRNPLMFRNQSLEDYIKKHKNVLDKPKQFILLLNKADLLSKRQRAAWAKYFARTQTRFLFFSAGMVLEEVEAEKQRTKELDAVAEALEEGEITQEEADKLVQTLEVKPRDAVELGPDGRPVDPTHIFTREDLIQFCHLYAGYLGLDKAPEAEPEPVLPKRKGPLKGFTPKGVVVPKKQGLVVGMVGYPNVGKSSTINALFTSKKVVVSATPGKTKHFQTLILDDIVTLCDCPGLVFPSFASTREGMICDGILPIANMRDYISPMNLLLSRVKKEVIEMLYNVDLEWSMDEDHCTSFTELVLCRFARLRGTMSDHNKPNQSRAASELLKDYVQGKILYVFPPPRDPNAPEEEEDEFEEEALDDGDSEYETDDEEDEEAEEDEEDLDDAAALAGEEDEESEEGEELQLPHDHPPDPVFNARDEAFNADNVNMQEIYAKMLTKKKKNKKANRDHWPVEREGLEDLVTVMEDGSRELHLDEEDGIVQIDFPAPKVPKDKRRTNRALRYEKKRELKAMGTMGNRVEKHTGYDAVAPDSQII</sequence>
<evidence type="ECO:0000256" key="3">
    <source>
        <dbReference type="ARBA" id="ARBA00022741"/>
    </source>
</evidence>
<feature type="region of interest" description="Disordered" evidence="6">
    <location>
        <begin position="527"/>
        <end position="603"/>
    </location>
</feature>
<dbReference type="EMBL" id="HBJA01071053">
    <property type="protein sequence ID" value="CAE0813826.1"/>
    <property type="molecule type" value="Transcribed_RNA"/>
</dbReference>
<keyword evidence="2" id="KW-0963">Cytoplasm</keyword>
<dbReference type="GO" id="GO:0005829">
    <property type="term" value="C:cytosol"/>
    <property type="evidence" value="ECO:0007669"/>
    <property type="project" value="TreeGrafter"/>
</dbReference>
<evidence type="ECO:0000256" key="4">
    <source>
        <dbReference type="ARBA" id="ARBA00022801"/>
    </source>
</evidence>
<dbReference type="GO" id="GO:0003924">
    <property type="term" value="F:GTPase activity"/>
    <property type="evidence" value="ECO:0007669"/>
    <property type="project" value="InterPro"/>
</dbReference>
<evidence type="ECO:0000256" key="6">
    <source>
        <dbReference type="SAM" id="MobiDB-lite"/>
    </source>
</evidence>
<feature type="compositionally biased region" description="Acidic residues" evidence="6">
    <location>
        <begin position="536"/>
        <end position="592"/>
    </location>
</feature>
<dbReference type="PROSITE" id="PS51721">
    <property type="entry name" value="G_CP"/>
    <property type="match status" value="1"/>
</dbReference>
<feature type="compositionally biased region" description="Basic and acidic residues" evidence="6">
    <location>
        <begin position="594"/>
        <end position="603"/>
    </location>
</feature>
<dbReference type="InterPro" id="IPR043358">
    <property type="entry name" value="GNL1-like"/>
</dbReference>
<accession>A0A7S4D285</accession>
<dbReference type="InterPro" id="IPR006073">
    <property type="entry name" value="GTP-bd"/>
</dbReference>
<dbReference type="InterPro" id="IPR027417">
    <property type="entry name" value="P-loop_NTPase"/>
</dbReference>
<feature type="domain" description="CP-type G" evidence="7">
    <location>
        <begin position="171"/>
        <end position="426"/>
    </location>
</feature>
<evidence type="ECO:0000313" key="8">
    <source>
        <dbReference type="EMBL" id="CAE0813826.1"/>
    </source>
</evidence>